<keyword evidence="6 8" id="KW-1133">Transmembrane helix</keyword>
<feature type="transmembrane region" description="Helical" evidence="8">
    <location>
        <begin position="108"/>
        <end position="132"/>
    </location>
</feature>
<dbReference type="InterPro" id="IPR000515">
    <property type="entry name" value="MetI-like"/>
</dbReference>
<organism evidence="10 11">
    <name type="scientific">Halotalea alkalilenta</name>
    <dbReference type="NCBI Taxonomy" id="376489"/>
    <lineage>
        <taxon>Bacteria</taxon>
        <taxon>Pseudomonadati</taxon>
        <taxon>Pseudomonadota</taxon>
        <taxon>Gammaproteobacteria</taxon>
        <taxon>Oceanospirillales</taxon>
        <taxon>Halomonadaceae</taxon>
        <taxon>Halotalea</taxon>
    </lineage>
</organism>
<keyword evidence="4" id="KW-0997">Cell inner membrane</keyword>
<dbReference type="KEGG" id="haa:A5892_03235"/>
<keyword evidence="11" id="KW-1185">Reference proteome</keyword>
<evidence type="ECO:0000256" key="7">
    <source>
        <dbReference type="ARBA" id="ARBA00023136"/>
    </source>
</evidence>
<feature type="domain" description="ABC transmembrane type-1" evidence="9">
    <location>
        <begin position="73"/>
        <end position="261"/>
    </location>
</feature>
<feature type="transmembrane region" description="Helical" evidence="8">
    <location>
        <begin position="239"/>
        <end position="264"/>
    </location>
</feature>
<evidence type="ECO:0000256" key="1">
    <source>
        <dbReference type="ARBA" id="ARBA00004429"/>
    </source>
</evidence>
<dbReference type="GO" id="GO:0055085">
    <property type="term" value="P:transmembrane transport"/>
    <property type="evidence" value="ECO:0007669"/>
    <property type="project" value="InterPro"/>
</dbReference>
<keyword evidence="2 8" id="KW-0813">Transport</keyword>
<comment type="subcellular location">
    <subcellularLocation>
        <location evidence="1">Cell inner membrane</location>
        <topology evidence="1">Multi-pass membrane protein</topology>
    </subcellularLocation>
    <subcellularLocation>
        <location evidence="8">Cell membrane</location>
        <topology evidence="8">Multi-pass membrane protein</topology>
    </subcellularLocation>
</comment>
<feature type="transmembrane region" description="Helical" evidence="8">
    <location>
        <begin position="197"/>
        <end position="219"/>
    </location>
</feature>
<dbReference type="STRING" id="376489.A5892_03235"/>
<dbReference type="Proteomes" id="UP000077875">
    <property type="component" value="Chromosome"/>
</dbReference>
<keyword evidence="5 8" id="KW-0812">Transmembrane</keyword>
<evidence type="ECO:0000256" key="3">
    <source>
        <dbReference type="ARBA" id="ARBA00022475"/>
    </source>
</evidence>
<dbReference type="CDD" id="cd06261">
    <property type="entry name" value="TM_PBP2"/>
    <property type="match status" value="1"/>
</dbReference>
<dbReference type="SUPFAM" id="SSF161098">
    <property type="entry name" value="MetI-like"/>
    <property type="match status" value="1"/>
</dbReference>
<dbReference type="AlphaFoldDB" id="A0A172YBI2"/>
<evidence type="ECO:0000256" key="8">
    <source>
        <dbReference type="RuleBase" id="RU363032"/>
    </source>
</evidence>
<reference evidence="10 11" key="1">
    <citation type="submission" date="2016-04" db="EMBL/GenBank/DDBJ databases">
        <title>Complete Genome Sequence of Halotalea alkalilenta IHB B 13600.</title>
        <authorList>
            <person name="Swarnkar M.K."/>
            <person name="Sharma A."/>
            <person name="Kaushal K."/>
            <person name="Soni R."/>
            <person name="Rana S."/>
            <person name="Singh A.K."/>
            <person name="Gulati A."/>
        </authorList>
    </citation>
    <scope>NUCLEOTIDE SEQUENCE [LARGE SCALE GENOMIC DNA]</scope>
    <source>
        <strain evidence="10 11">IHB B 13600</strain>
    </source>
</reference>
<sequence>MAETPVNLTRSERLARYWVGWHSAVVLCFLIAPILVVLPLSFNAGSYFSYPMAGFSWQWYETALTSPVWQRAFLNSLGIGLASTLIATGLGTLAALGLSRAAFPLRGLIMPLLISPMIIPIVVVAAGFYYVFAPIGLVNSHLGVILAHTALGTPFVVITVTAALLSFDQNLLRAAASLGGNPWTCFRRITLPLISPAVVTGAVFAFATSFDEVIVVLFIGGQEQITVPRQMWNGLRDQINPAILAVATLLVLFAVALFASLNWLRMRSRKAFGQSSQ</sequence>
<feature type="transmembrane region" description="Helical" evidence="8">
    <location>
        <begin position="72"/>
        <end position="96"/>
    </location>
</feature>
<evidence type="ECO:0000259" key="9">
    <source>
        <dbReference type="PROSITE" id="PS50928"/>
    </source>
</evidence>
<evidence type="ECO:0000313" key="10">
    <source>
        <dbReference type="EMBL" id="ANF56603.1"/>
    </source>
</evidence>
<keyword evidence="3" id="KW-1003">Cell membrane</keyword>
<evidence type="ECO:0000256" key="5">
    <source>
        <dbReference type="ARBA" id="ARBA00022692"/>
    </source>
</evidence>
<dbReference type="GO" id="GO:0005886">
    <property type="term" value="C:plasma membrane"/>
    <property type="evidence" value="ECO:0007669"/>
    <property type="project" value="UniProtKB-SubCell"/>
</dbReference>
<dbReference type="EMBL" id="CP015243">
    <property type="protein sequence ID" value="ANF56603.1"/>
    <property type="molecule type" value="Genomic_DNA"/>
</dbReference>
<dbReference type="PANTHER" id="PTHR43357">
    <property type="entry name" value="INNER MEMBRANE ABC TRANSPORTER PERMEASE PROTEIN YDCV"/>
    <property type="match status" value="1"/>
</dbReference>
<evidence type="ECO:0000313" key="11">
    <source>
        <dbReference type="Proteomes" id="UP000077875"/>
    </source>
</evidence>
<evidence type="ECO:0000256" key="6">
    <source>
        <dbReference type="ARBA" id="ARBA00022989"/>
    </source>
</evidence>
<keyword evidence="7 8" id="KW-0472">Membrane</keyword>
<accession>A0A172YBI2</accession>
<evidence type="ECO:0000256" key="2">
    <source>
        <dbReference type="ARBA" id="ARBA00022448"/>
    </source>
</evidence>
<dbReference type="InterPro" id="IPR035906">
    <property type="entry name" value="MetI-like_sf"/>
</dbReference>
<proteinExistence type="inferred from homology"/>
<gene>
    <name evidence="10" type="ORF">A5892_03235</name>
</gene>
<dbReference type="PANTHER" id="PTHR43357:SF4">
    <property type="entry name" value="INNER MEMBRANE ABC TRANSPORTER PERMEASE PROTEIN YDCV"/>
    <property type="match status" value="1"/>
</dbReference>
<dbReference type="Pfam" id="PF00528">
    <property type="entry name" value="BPD_transp_1"/>
    <property type="match status" value="1"/>
</dbReference>
<comment type="similarity">
    <text evidence="8">Belongs to the binding-protein-dependent transport system permease family.</text>
</comment>
<feature type="transmembrane region" description="Helical" evidence="8">
    <location>
        <begin position="144"/>
        <end position="167"/>
    </location>
</feature>
<name>A0A172YBI2_9GAMM</name>
<dbReference type="PROSITE" id="PS50928">
    <property type="entry name" value="ABC_TM1"/>
    <property type="match status" value="1"/>
</dbReference>
<dbReference type="Gene3D" id="1.10.3720.10">
    <property type="entry name" value="MetI-like"/>
    <property type="match status" value="1"/>
</dbReference>
<protein>
    <submittedName>
        <fullName evidence="10">Polyamine ABC transporter permease</fullName>
    </submittedName>
</protein>
<dbReference type="RefSeq" id="WP_064121581.1">
    <property type="nucleotide sequence ID" value="NZ_CP015243.1"/>
</dbReference>
<feature type="transmembrane region" description="Helical" evidence="8">
    <location>
        <begin position="21"/>
        <end position="42"/>
    </location>
</feature>
<evidence type="ECO:0000256" key="4">
    <source>
        <dbReference type="ARBA" id="ARBA00022519"/>
    </source>
</evidence>